<name>A0A9R1WC38_LACSA</name>
<dbReference type="SUPFAM" id="SSF56112">
    <property type="entry name" value="Protein kinase-like (PK-like)"/>
    <property type="match status" value="1"/>
</dbReference>
<evidence type="ECO:0000313" key="1">
    <source>
        <dbReference type="EMBL" id="KAJ0219881.1"/>
    </source>
</evidence>
<dbReference type="EMBL" id="NBSK02000002">
    <property type="protein sequence ID" value="KAJ0219881.1"/>
    <property type="molecule type" value="Genomic_DNA"/>
</dbReference>
<protein>
    <recommendedName>
        <fullName evidence="3">Protein kinase domain-containing protein</fullName>
    </recommendedName>
</protein>
<evidence type="ECO:0000313" key="2">
    <source>
        <dbReference type="Proteomes" id="UP000235145"/>
    </source>
</evidence>
<proteinExistence type="predicted"/>
<gene>
    <name evidence="1" type="ORF">LSAT_V11C200100670</name>
</gene>
<dbReference type="Proteomes" id="UP000235145">
    <property type="component" value="Unassembled WGS sequence"/>
</dbReference>
<accession>A0A9R1WC38</accession>
<reference evidence="1 2" key="1">
    <citation type="journal article" date="2017" name="Nat. Commun.">
        <title>Genome assembly with in vitro proximity ligation data and whole-genome triplication in lettuce.</title>
        <authorList>
            <person name="Reyes-Chin-Wo S."/>
            <person name="Wang Z."/>
            <person name="Yang X."/>
            <person name="Kozik A."/>
            <person name="Arikit S."/>
            <person name="Song C."/>
            <person name="Xia L."/>
            <person name="Froenicke L."/>
            <person name="Lavelle D.O."/>
            <person name="Truco M.J."/>
            <person name="Xia R."/>
            <person name="Zhu S."/>
            <person name="Xu C."/>
            <person name="Xu H."/>
            <person name="Xu X."/>
            <person name="Cox K."/>
            <person name="Korf I."/>
            <person name="Meyers B.C."/>
            <person name="Michelmore R.W."/>
        </authorList>
    </citation>
    <scope>NUCLEOTIDE SEQUENCE [LARGE SCALE GENOMIC DNA]</scope>
    <source>
        <strain evidence="2">cv. Salinas</strain>
        <tissue evidence="1">Seedlings</tissue>
    </source>
</reference>
<dbReference type="InterPro" id="IPR011009">
    <property type="entry name" value="Kinase-like_dom_sf"/>
</dbReference>
<organism evidence="1 2">
    <name type="scientific">Lactuca sativa</name>
    <name type="common">Garden lettuce</name>
    <dbReference type="NCBI Taxonomy" id="4236"/>
    <lineage>
        <taxon>Eukaryota</taxon>
        <taxon>Viridiplantae</taxon>
        <taxon>Streptophyta</taxon>
        <taxon>Embryophyta</taxon>
        <taxon>Tracheophyta</taxon>
        <taxon>Spermatophyta</taxon>
        <taxon>Magnoliopsida</taxon>
        <taxon>eudicotyledons</taxon>
        <taxon>Gunneridae</taxon>
        <taxon>Pentapetalae</taxon>
        <taxon>asterids</taxon>
        <taxon>campanulids</taxon>
        <taxon>Asterales</taxon>
        <taxon>Asteraceae</taxon>
        <taxon>Cichorioideae</taxon>
        <taxon>Cichorieae</taxon>
        <taxon>Lactucinae</taxon>
        <taxon>Lactuca</taxon>
    </lineage>
</organism>
<comment type="caution">
    <text evidence="1">The sequence shown here is derived from an EMBL/GenBank/DDBJ whole genome shotgun (WGS) entry which is preliminary data.</text>
</comment>
<dbReference type="AlphaFoldDB" id="A0A9R1WC38"/>
<dbReference type="Gene3D" id="1.10.510.10">
    <property type="entry name" value="Transferase(Phosphotransferase) domain 1"/>
    <property type="match status" value="1"/>
</dbReference>
<evidence type="ECO:0008006" key="3">
    <source>
        <dbReference type="Google" id="ProtNLM"/>
    </source>
</evidence>
<keyword evidence="2" id="KW-1185">Reference proteome</keyword>
<sequence length="143" mass="15885">MFDSFNKKHAMNILYQKQNIEAILTKNTISGYVSYGGLRSCIVDLLYGLLKFDPEERPSAEEALDNPFFRNTHAMLNSRSWNNGQISKDDHGSVDMAPRPSYNFTPDAKLGKILLDQSSVLSESELTPCSTSFSSIASNATPN</sequence>